<organism evidence="3 4">
    <name type="scientific">Schleiferilactobacillus shenzhenensis LY-73</name>
    <dbReference type="NCBI Taxonomy" id="1231336"/>
    <lineage>
        <taxon>Bacteria</taxon>
        <taxon>Bacillati</taxon>
        <taxon>Bacillota</taxon>
        <taxon>Bacilli</taxon>
        <taxon>Lactobacillales</taxon>
        <taxon>Lactobacillaceae</taxon>
        <taxon>Schleiferilactobacillus</taxon>
    </lineage>
</organism>
<dbReference type="Gene3D" id="1.10.260.40">
    <property type="entry name" value="lambda repressor-like DNA-binding domains"/>
    <property type="match status" value="1"/>
</dbReference>
<dbReference type="InterPro" id="IPR010982">
    <property type="entry name" value="Lambda_DNA-bd_dom_sf"/>
</dbReference>
<evidence type="ECO:0000313" key="4">
    <source>
        <dbReference type="Proteomes" id="UP000030647"/>
    </source>
</evidence>
<evidence type="ECO:0000313" key="3">
    <source>
        <dbReference type="EMBL" id="ERL64628.1"/>
    </source>
</evidence>
<gene>
    <name evidence="3" type="ORF">L248_0812</name>
</gene>
<dbReference type="SMART" id="SM00530">
    <property type="entry name" value="HTH_XRE"/>
    <property type="match status" value="1"/>
</dbReference>
<feature type="domain" description="HTH cro/C1-type" evidence="2">
    <location>
        <begin position="23"/>
        <end position="77"/>
    </location>
</feature>
<proteinExistence type="inferred from homology"/>
<dbReference type="Gene3D" id="1.10.10.2910">
    <property type="match status" value="1"/>
</dbReference>
<dbReference type="GO" id="GO:0003677">
    <property type="term" value="F:DNA binding"/>
    <property type="evidence" value="ECO:0007669"/>
    <property type="project" value="InterPro"/>
</dbReference>
<dbReference type="eggNOG" id="COG3093">
    <property type="taxonomic scope" value="Bacteria"/>
</dbReference>
<dbReference type="HOGENOM" id="CLU_055824_0_0_9"/>
<dbReference type="InterPro" id="IPR001387">
    <property type="entry name" value="Cro/C1-type_HTH"/>
</dbReference>
<sequence length="373" mass="42947">MITMATNGFVVTPDYATAPGETIKETLDALSMTQDDLAQRLGITPKSVSKLINGKAPLTPRIAAQLELIFHVPAPFWNSLEKQYREFLERQEQKKVLNEKLDYTKHFPYSEMVKAGMVPEEREKSKRLENLLKFFRFADFSAFEEVMESDPLSEGAYRIDVKHYSVNQYALHAWIQQGTIEAEEIDTAPFDRRRLVDSVTRLRALTRETRPSVFIPELQHIAADFGVAVVLVPELKGSRVSGLTRWLSPYPKAIIELSLRYKTNDVLWFTLFHELAHLVLHSKKMFYTLKKAEYLDSKEEREADQWAANKLIPEPDWKRFVEVGSFGRSQILAFAQKVGIHEGIVVGRLQRAGLLPYSVCSDLKVHYRWQNDD</sequence>
<dbReference type="CDD" id="cd00093">
    <property type="entry name" value="HTH_XRE"/>
    <property type="match status" value="1"/>
</dbReference>
<accession>U4TRU9</accession>
<protein>
    <recommendedName>
        <fullName evidence="2">HTH cro/C1-type domain-containing protein</fullName>
    </recommendedName>
</protein>
<dbReference type="PANTHER" id="PTHR43236:SF1">
    <property type="entry name" value="BLL7220 PROTEIN"/>
    <property type="match status" value="1"/>
</dbReference>
<keyword evidence="4" id="KW-1185">Reference proteome</keyword>
<reference evidence="4" key="1">
    <citation type="journal article" date="2013" name="Genome Announc.">
        <title>Whole-Genome Sequencing of Lactobacillus shenzhenensis Strain LY-73T.</title>
        <authorList>
            <person name="Lin Z."/>
            <person name="Liu Z."/>
            <person name="Yang R."/>
            <person name="Zou Y."/>
            <person name="Wan D."/>
            <person name="Chen J."/>
            <person name="Guo M."/>
            <person name="Zhao J."/>
            <person name="Fang C."/>
            <person name="Yang R."/>
            <person name="Liu F."/>
        </authorList>
    </citation>
    <scope>NUCLEOTIDE SEQUENCE [LARGE SCALE GENOMIC DNA]</scope>
    <source>
        <strain evidence="4">LY-73</strain>
    </source>
</reference>
<evidence type="ECO:0000259" key="2">
    <source>
        <dbReference type="PROSITE" id="PS50943"/>
    </source>
</evidence>
<dbReference type="Pfam" id="PF06114">
    <property type="entry name" value="Peptidase_M78"/>
    <property type="match status" value="1"/>
</dbReference>
<dbReference type="PROSITE" id="PS50943">
    <property type="entry name" value="HTH_CROC1"/>
    <property type="match status" value="1"/>
</dbReference>
<evidence type="ECO:0000256" key="1">
    <source>
        <dbReference type="ARBA" id="ARBA00007227"/>
    </source>
</evidence>
<dbReference type="Proteomes" id="UP000030647">
    <property type="component" value="Unassembled WGS sequence"/>
</dbReference>
<dbReference type="InterPro" id="IPR010359">
    <property type="entry name" value="IrrE_HExxH"/>
</dbReference>
<dbReference type="PANTHER" id="PTHR43236">
    <property type="entry name" value="ANTITOXIN HIGA1"/>
    <property type="match status" value="1"/>
</dbReference>
<name>U4TRU9_9LACO</name>
<dbReference type="STRING" id="1231336.L248_0812"/>
<comment type="similarity">
    <text evidence="1">Belongs to the short-chain fatty acyl-CoA assimilation regulator (ScfR) family.</text>
</comment>
<dbReference type="InterPro" id="IPR052345">
    <property type="entry name" value="Rad_response_metalloprotease"/>
</dbReference>
<dbReference type="Pfam" id="PF01381">
    <property type="entry name" value="HTH_3"/>
    <property type="match status" value="1"/>
</dbReference>
<dbReference type="EMBL" id="KI271595">
    <property type="protein sequence ID" value="ERL64628.1"/>
    <property type="molecule type" value="Genomic_DNA"/>
</dbReference>
<dbReference type="SUPFAM" id="SSF47413">
    <property type="entry name" value="lambda repressor-like DNA-binding domains"/>
    <property type="match status" value="1"/>
</dbReference>
<dbReference type="AlphaFoldDB" id="U4TRU9"/>